<name>A0A5B9W1Z4_9BACT</name>
<sequence length="223" mass="24336">MKRIVLCFGGTWNTPADESAGVDDGVETNVRRCFRSVEGRGADGISQEARCNEGVGTEAPNELAGGAFGAGLDSHILEGYRHLVETYEEGDKDYDIAQWSPLETPRQVLEQRGFCGAHADVGGGHADRSLSDLSLRWMQDRAAEAGLGLSPVPLGPYNFRGTLTDSFAVFLNGLYQGVRPAYFRPVVRTEFGNEVLDPTIELRRRDATRAYRPENEGLPTLSA</sequence>
<feature type="domain" description="T6SS Phospholipase effector Tle1-like catalytic" evidence="1">
    <location>
        <begin position="105"/>
        <end position="140"/>
    </location>
</feature>
<dbReference type="EMBL" id="CP042997">
    <property type="protein sequence ID" value="QEH34682.1"/>
    <property type="molecule type" value="Genomic_DNA"/>
</dbReference>
<dbReference type="AlphaFoldDB" id="A0A5B9W1Z4"/>
<dbReference type="KEGG" id="agv:OJF2_32230"/>
<evidence type="ECO:0000313" key="3">
    <source>
        <dbReference type="Proteomes" id="UP000324233"/>
    </source>
</evidence>
<evidence type="ECO:0000259" key="1">
    <source>
        <dbReference type="Pfam" id="PF09994"/>
    </source>
</evidence>
<dbReference type="Proteomes" id="UP000324233">
    <property type="component" value="Chromosome"/>
</dbReference>
<gene>
    <name evidence="2" type="ORF">OJF2_32230</name>
</gene>
<organism evidence="2 3">
    <name type="scientific">Aquisphaera giovannonii</name>
    <dbReference type="NCBI Taxonomy" id="406548"/>
    <lineage>
        <taxon>Bacteria</taxon>
        <taxon>Pseudomonadati</taxon>
        <taxon>Planctomycetota</taxon>
        <taxon>Planctomycetia</taxon>
        <taxon>Isosphaerales</taxon>
        <taxon>Isosphaeraceae</taxon>
        <taxon>Aquisphaera</taxon>
    </lineage>
</organism>
<dbReference type="PANTHER" id="PTHR33840">
    <property type="match status" value="1"/>
</dbReference>
<protein>
    <recommendedName>
        <fullName evidence="1">T6SS Phospholipase effector Tle1-like catalytic domain-containing protein</fullName>
    </recommendedName>
</protein>
<keyword evidence="3" id="KW-1185">Reference proteome</keyword>
<feature type="domain" description="T6SS Phospholipase effector Tle1-like catalytic" evidence="1">
    <location>
        <begin position="2"/>
        <end position="92"/>
    </location>
</feature>
<dbReference type="PANTHER" id="PTHR33840:SF1">
    <property type="entry name" value="TLE1 PHOSPHOLIPASE DOMAIN-CONTAINING PROTEIN"/>
    <property type="match status" value="1"/>
</dbReference>
<evidence type="ECO:0000313" key="2">
    <source>
        <dbReference type="EMBL" id="QEH34682.1"/>
    </source>
</evidence>
<dbReference type="InterPro" id="IPR018712">
    <property type="entry name" value="Tle1-like_cat"/>
</dbReference>
<dbReference type="OrthoDB" id="4378831at2"/>
<reference evidence="2 3" key="1">
    <citation type="submission" date="2019-08" db="EMBL/GenBank/DDBJ databases">
        <title>Deep-cultivation of Planctomycetes and their phenomic and genomic characterization uncovers novel biology.</title>
        <authorList>
            <person name="Wiegand S."/>
            <person name="Jogler M."/>
            <person name="Boedeker C."/>
            <person name="Pinto D."/>
            <person name="Vollmers J."/>
            <person name="Rivas-Marin E."/>
            <person name="Kohn T."/>
            <person name="Peeters S.H."/>
            <person name="Heuer A."/>
            <person name="Rast P."/>
            <person name="Oberbeckmann S."/>
            <person name="Bunk B."/>
            <person name="Jeske O."/>
            <person name="Meyerdierks A."/>
            <person name="Storesund J.E."/>
            <person name="Kallscheuer N."/>
            <person name="Luecker S."/>
            <person name="Lage O.M."/>
            <person name="Pohl T."/>
            <person name="Merkel B.J."/>
            <person name="Hornburger P."/>
            <person name="Mueller R.-W."/>
            <person name="Bruemmer F."/>
            <person name="Labrenz M."/>
            <person name="Spormann A.M."/>
            <person name="Op den Camp H."/>
            <person name="Overmann J."/>
            <person name="Amann R."/>
            <person name="Jetten M.S.M."/>
            <person name="Mascher T."/>
            <person name="Medema M.H."/>
            <person name="Devos D.P."/>
            <person name="Kaster A.-K."/>
            <person name="Ovreas L."/>
            <person name="Rohde M."/>
            <person name="Galperin M.Y."/>
            <person name="Jogler C."/>
        </authorList>
    </citation>
    <scope>NUCLEOTIDE SEQUENCE [LARGE SCALE GENOMIC DNA]</scope>
    <source>
        <strain evidence="2 3">OJF2</strain>
    </source>
</reference>
<proteinExistence type="predicted"/>
<dbReference type="Pfam" id="PF09994">
    <property type="entry name" value="T6SS_Tle1-like_cat"/>
    <property type="match status" value="2"/>
</dbReference>
<dbReference type="RefSeq" id="WP_148594569.1">
    <property type="nucleotide sequence ID" value="NZ_CP042997.1"/>
</dbReference>
<accession>A0A5B9W1Z4</accession>